<feature type="transmembrane region" description="Helical" evidence="1">
    <location>
        <begin position="182"/>
        <end position="203"/>
    </location>
</feature>
<protein>
    <submittedName>
        <fullName evidence="2">Uncharacterized protein</fullName>
    </submittedName>
</protein>
<accession>E6QMJ6</accession>
<proteinExistence type="predicted"/>
<keyword evidence="1" id="KW-0812">Transmembrane</keyword>
<organism evidence="2">
    <name type="scientific">mine drainage metagenome</name>
    <dbReference type="NCBI Taxonomy" id="410659"/>
    <lineage>
        <taxon>unclassified sequences</taxon>
        <taxon>metagenomes</taxon>
        <taxon>ecological metagenomes</taxon>
    </lineage>
</organism>
<gene>
    <name evidence="2" type="ORF">CARN6_1935</name>
</gene>
<feature type="transmembrane region" description="Helical" evidence="1">
    <location>
        <begin position="48"/>
        <end position="70"/>
    </location>
</feature>
<dbReference type="EMBL" id="CABQ01000222">
    <property type="protein sequence ID" value="CBI08467.1"/>
    <property type="molecule type" value="Genomic_DNA"/>
</dbReference>
<evidence type="ECO:0000313" key="2">
    <source>
        <dbReference type="EMBL" id="CBI08467.1"/>
    </source>
</evidence>
<keyword evidence="1" id="KW-1133">Transmembrane helix</keyword>
<reference evidence="2" key="1">
    <citation type="submission" date="2009-10" db="EMBL/GenBank/DDBJ databases">
        <title>Diversity of trophic interactions inside an arsenic-rich microbial ecosystem.</title>
        <authorList>
            <person name="Bertin P.N."/>
            <person name="Heinrich-Salmeron A."/>
            <person name="Pelletier E."/>
            <person name="Goulhen-Chollet F."/>
            <person name="Arsene-Ploetze F."/>
            <person name="Gallien S."/>
            <person name="Calteau A."/>
            <person name="Vallenet D."/>
            <person name="Casiot C."/>
            <person name="Chane-Woon-Ming B."/>
            <person name="Giloteaux L."/>
            <person name="Barakat M."/>
            <person name="Bonnefoy V."/>
            <person name="Bruneel O."/>
            <person name="Chandler M."/>
            <person name="Cleiss J."/>
            <person name="Duran R."/>
            <person name="Elbaz-Poulichet F."/>
            <person name="Fonknechten N."/>
            <person name="Lauga B."/>
            <person name="Mornico D."/>
            <person name="Ortet P."/>
            <person name="Schaeffer C."/>
            <person name="Siguier P."/>
            <person name="Alexander Thil Smith A."/>
            <person name="Van Dorsselaer A."/>
            <person name="Weissenbach J."/>
            <person name="Medigue C."/>
            <person name="Le Paslier D."/>
        </authorList>
    </citation>
    <scope>NUCLEOTIDE SEQUENCE</scope>
</reference>
<dbReference type="AlphaFoldDB" id="E6QMJ6"/>
<evidence type="ECO:0000256" key="1">
    <source>
        <dbReference type="SAM" id="Phobius"/>
    </source>
</evidence>
<comment type="caution">
    <text evidence="2">The sequence shown here is derived from an EMBL/GenBank/DDBJ whole genome shotgun (WGS) entry which is preliminary data.</text>
</comment>
<dbReference type="Gene3D" id="1.20.5.2700">
    <property type="match status" value="1"/>
</dbReference>
<sequence>MTIPLAILAFFAMALGLLGTPVWPWFTAFLNGQPLHVDFAGFSEPGLLPMMSATTLIVFLGLGIGWRLYVTRRFPRNGDRDVLDRAMPTVFGWLASRLYFDELYQATVLRWYAQLAAISGWLDRCLWGGIVAAVTTGFRGLGRFNKAIDGQWIDGGFDKGCEELTTTGGVLAWMQAGRAPGYLRVLAVGVLALVVLVLLAATVTGQVKL</sequence>
<keyword evidence="1" id="KW-0472">Membrane</keyword>
<name>E6QMJ6_9ZZZZ</name>